<dbReference type="Pfam" id="PF09011">
    <property type="entry name" value="HMG_box_2"/>
    <property type="match status" value="1"/>
</dbReference>
<sequence>MSKKSMMLQFCSLFNAQRVSLPRKIAFPVFLQNVGYSKQTIEEKLGYVPRPKRPLTPYLRYIAQVREQLKQENPGFRSAEIIKMAAKKWELIEPNLKIKLEDEYKKEHQVYMRQKIEYNKNVTPHQKEDIKLYRANLEEMRVKRDLKKQMRELGKPKRPSSSFITFMMEKEAEHRGNMTFKEWQYAASRLWSNLDQSEKDKFLQRVKDENVAYSKELSAWEEKMIRLGHLNLVRSKSLIQQPNEKTYFAKSRPRKST</sequence>
<keyword evidence="2 3" id="KW-0539">Nucleus</keyword>
<dbReference type="SMART" id="SM00398">
    <property type="entry name" value="HMG"/>
    <property type="match status" value="2"/>
</dbReference>
<accession>A0A6M2DMP2</accession>
<reference evidence="5" key="1">
    <citation type="submission" date="2020-03" db="EMBL/GenBank/DDBJ databases">
        <title>Transcriptomic Profiling of the Digestive Tract of the Rat Flea, Xenopsylla cheopis, Following Blood Feeding and Infection with Yersinia pestis.</title>
        <authorList>
            <person name="Bland D.M."/>
            <person name="Martens C.A."/>
            <person name="Virtaneva K."/>
            <person name="Kanakabandi K."/>
            <person name="Long D."/>
            <person name="Rosenke R."/>
            <person name="Saturday G.A."/>
            <person name="Hoyt F.H."/>
            <person name="Bruno D.P."/>
            <person name="Ribeiro J.M.C."/>
            <person name="Hinnebusch J."/>
        </authorList>
    </citation>
    <scope>NUCLEOTIDE SEQUENCE</scope>
</reference>
<dbReference type="PANTHER" id="PTHR46040:SF3">
    <property type="entry name" value="HIGH MOBILITY GROUP PROTEIN 2"/>
    <property type="match status" value="1"/>
</dbReference>
<evidence type="ECO:0000256" key="2">
    <source>
        <dbReference type="ARBA" id="ARBA00023242"/>
    </source>
</evidence>
<dbReference type="PANTHER" id="PTHR46040">
    <property type="entry name" value="HIGH MOBILITY GROUP PROTEIN 2"/>
    <property type="match status" value="1"/>
</dbReference>
<evidence type="ECO:0000313" key="5">
    <source>
        <dbReference type="EMBL" id="NOV47553.1"/>
    </source>
</evidence>
<dbReference type="InterPro" id="IPR009071">
    <property type="entry name" value="HMG_box_dom"/>
</dbReference>
<feature type="domain" description="HMG box" evidence="4">
    <location>
        <begin position="51"/>
        <end position="119"/>
    </location>
</feature>
<evidence type="ECO:0000256" key="3">
    <source>
        <dbReference type="PROSITE-ProRule" id="PRU00267"/>
    </source>
</evidence>
<evidence type="ECO:0000259" key="4">
    <source>
        <dbReference type="PROSITE" id="PS50118"/>
    </source>
</evidence>
<feature type="DNA-binding region" description="HMG box" evidence="3">
    <location>
        <begin position="51"/>
        <end position="119"/>
    </location>
</feature>
<dbReference type="InterPro" id="IPR051965">
    <property type="entry name" value="ChromReg_NeuronalGeneExpr"/>
</dbReference>
<dbReference type="AlphaFoldDB" id="A0A6M2DMP2"/>
<dbReference type="EMBL" id="GIIL01003827">
    <property type="protein sequence ID" value="NOV47553.1"/>
    <property type="molecule type" value="Transcribed_RNA"/>
</dbReference>
<dbReference type="InterPro" id="IPR036910">
    <property type="entry name" value="HMG_box_dom_sf"/>
</dbReference>
<organism evidence="5">
    <name type="scientific">Xenopsylla cheopis</name>
    <name type="common">Oriental rat flea</name>
    <name type="synonym">Pulex cheopis</name>
    <dbReference type="NCBI Taxonomy" id="163159"/>
    <lineage>
        <taxon>Eukaryota</taxon>
        <taxon>Metazoa</taxon>
        <taxon>Ecdysozoa</taxon>
        <taxon>Arthropoda</taxon>
        <taxon>Hexapoda</taxon>
        <taxon>Insecta</taxon>
        <taxon>Pterygota</taxon>
        <taxon>Neoptera</taxon>
        <taxon>Endopterygota</taxon>
        <taxon>Siphonaptera</taxon>
        <taxon>Pulicidae</taxon>
        <taxon>Xenopsyllinae</taxon>
        <taxon>Xenopsylla</taxon>
    </lineage>
</organism>
<proteinExistence type="predicted"/>
<dbReference type="PROSITE" id="PS50118">
    <property type="entry name" value="HMG_BOX_2"/>
    <property type="match status" value="2"/>
</dbReference>
<dbReference type="SUPFAM" id="SSF47095">
    <property type="entry name" value="HMG-box"/>
    <property type="match status" value="2"/>
</dbReference>
<feature type="DNA-binding region" description="HMG box" evidence="3">
    <location>
        <begin position="156"/>
        <end position="221"/>
    </location>
</feature>
<name>A0A6M2DMP2_XENCH</name>
<feature type="domain" description="HMG box" evidence="4">
    <location>
        <begin position="156"/>
        <end position="221"/>
    </location>
</feature>
<dbReference type="GO" id="GO:0003677">
    <property type="term" value="F:DNA binding"/>
    <property type="evidence" value="ECO:0007669"/>
    <property type="project" value="UniProtKB-UniRule"/>
</dbReference>
<dbReference type="Gene3D" id="1.10.30.10">
    <property type="entry name" value="High mobility group box domain"/>
    <property type="match status" value="2"/>
</dbReference>
<evidence type="ECO:0000256" key="1">
    <source>
        <dbReference type="ARBA" id="ARBA00023125"/>
    </source>
</evidence>
<keyword evidence="1 3" id="KW-0238">DNA-binding</keyword>
<dbReference type="Pfam" id="PF00505">
    <property type="entry name" value="HMG_box"/>
    <property type="match status" value="1"/>
</dbReference>
<protein>
    <submittedName>
        <fullName evidence="5">Putative transcription factor a mitochondrial</fullName>
    </submittedName>
</protein>
<dbReference type="GO" id="GO:0010468">
    <property type="term" value="P:regulation of gene expression"/>
    <property type="evidence" value="ECO:0007669"/>
    <property type="project" value="TreeGrafter"/>
</dbReference>
<dbReference type="GO" id="GO:0005634">
    <property type="term" value="C:nucleus"/>
    <property type="evidence" value="ECO:0007669"/>
    <property type="project" value="UniProtKB-UniRule"/>
</dbReference>